<comment type="caution">
    <text evidence="2">The sequence shown here is derived from an EMBL/GenBank/DDBJ whole genome shotgun (WGS) entry which is preliminary data.</text>
</comment>
<dbReference type="InterPro" id="IPR000160">
    <property type="entry name" value="GGDEF_dom"/>
</dbReference>
<protein>
    <submittedName>
        <fullName evidence="2">Diguanylate cyclase (GGDEF)-like protein</fullName>
    </submittedName>
</protein>
<dbReference type="InterPro" id="IPR050469">
    <property type="entry name" value="Diguanylate_Cyclase"/>
</dbReference>
<evidence type="ECO:0000313" key="2">
    <source>
        <dbReference type="EMBL" id="MBP1952631.1"/>
    </source>
</evidence>
<gene>
    <name evidence="2" type="ORF">J2Z27_001679</name>
</gene>
<dbReference type="PANTHER" id="PTHR45138">
    <property type="entry name" value="REGULATORY COMPONENTS OF SENSORY TRANSDUCTION SYSTEM"/>
    <property type="match status" value="1"/>
</dbReference>
<feature type="domain" description="GGDEF" evidence="1">
    <location>
        <begin position="1"/>
        <end position="97"/>
    </location>
</feature>
<name>A0ABS4HNY5_9STAP</name>
<accession>A0ABS4HNY5</accession>
<dbReference type="Pfam" id="PF00990">
    <property type="entry name" value="GGDEF"/>
    <property type="match status" value="1"/>
</dbReference>
<proteinExistence type="predicted"/>
<dbReference type="Proteomes" id="UP001519348">
    <property type="component" value="Unassembled WGS sequence"/>
</dbReference>
<keyword evidence="3" id="KW-1185">Reference proteome</keyword>
<dbReference type="InterPro" id="IPR029787">
    <property type="entry name" value="Nucleotide_cyclase"/>
</dbReference>
<organism evidence="2 3">
    <name type="scientific">Jeotgalicoccus aerolatus</name>
    <dbReference type="NCBI Taxonomy" id="709510"/>
    <lineage>
        <taxon>Bacteria</taxon>
        <taxon>Bacillati</taxon>
        <taxon>Bacillota</taxon>
        <taxon>Bacilli</taxon>
        <taxon>Bacillales</taxon>
        <taxon>Staphylococcaceae</taxon>
        <taxon>Jeotgalicoccus</taxon>
    </lineage>
</organism>
<dbReference type="EMBL" id="JAGGKN010000005">
    <property type="protein sequence ID" value="MBP1952631.1"/>
    <property type="molecule type" value="Genomic_DNA"/>
</dbReference>
<dbReference type="InterPro" id="IPR043128">
    <property type="entry name" value="Rev_trsase/Diguanyl_cyclase"/>
</dbReference>
<dbReference type="PROSITE" id="PS50887">
    <property type="entry name" value="GGDEF"/>
    <property type="match status" value="1"/>
</dbReference>
<dbReference type="Gene3D" id="3.30.70.270">
    <property type="match status" value="1"/>
</dbReference>
<dbReference type="PANTHER" id="PTHR45138:SF9">
    <property type="entry name" value="DIGUANYLATE CYCLASE DGCM-RELATED"/>
    <property type="match status" value="1"/>
</dbReference>
<sequence>MKKVSDTLKNVVTKDAPVGRVGGEEFSIILRDFSLSEVNTIAEKIRSDIEHLDIVANDNTQIVKITVSIGIAKSPEENTSIQELYDTADERLYIAKN</sequence>
<reference evidence="2 3" key="1">
    <citation type="submission" date="2021-03" db="EMBL/GenBank/DDBJ databases">
        <title>Genomic Encyclopedia of Type Strains, Phase IV (KMG-IV): sequencing the most valuable type-strain genomes for metagenomic binning, comparative biology and taxonomic classification.</title>
        <authorList>
            <person name="Goeker M."/>
        </authorList>
    </citation>
    <scope>NUCLEOTIDE SEQUENCE [LARGE SCALE GENOMIC DNA]</scope>
    <source>
        <strain evidence="2 3">DSM 22420</strain>
    </source>
</reference>
<evidence type="ECO:0000313" key="3">
    <source>
        <dbReference type="Proteomes" id="UP001519348"/>
    </source>
</evidence>
<evidence type="ECO:0000259" key="1">
    <source>
        <dbReference type="PROSITE" id="PS50887"/>
    </source>
</evidence>
<dbReference type="CDD" id="cd01949">
    <property type="entry name" value="GGDEF"/>
    <property type="match status" value="1"/>
</dbReference>
<dbReference type="SUPFAM" id="SSF55073">
    <property type="entry name" value="Nucleotide cyclase"/>
    <property type="match status" value="1"/>
</dbReference>
<dbReference type="NCBIfam" id="TIGR00254">
    <property type="entry name" value="GGDEF"/>
    <property type="match status" value="1"/>
</dbReference>